<organism evidence="1 2">
    <name type="scientific">Dermacentor silvarum</name>
    <name type="common">Tick</name>
    <dbReference type="NCBI Taxonomy" id="543639"/>
    <lineage>
        <taxon>Eukaryota</taxon>
        <taxon>Metazoa</taxon>
        <taxon>Ecdysozoa</taxon>
        <taxon>Arthropoda</taxon>
        <taxon>Chelicerata</taxon>
        <taxon>Arachnida</taxon>
        <taxon>Acari</taxon>
        <taxon>Parasitiformes</taxon>
        <taxon>Ixodida</taxon>
        <taxon>Ixodoidea</taxon>
        <taxon>Ixodidae</taxon>
        <taxon>Rhipicephalinae</taxon>
        <taxon>Dermacentor</taxon>
    </lineage>
</organism>
<gene>
    <name evidence="1" type="ORF">HPB49_004793</name>
</gene>
<name>A0ACB8DV23_DERSI</name>
<comment type="caution">
    <text evidence="1">The sequence shown here is derived from an EMBL/GenBank/DDBJ whole genome shotgun (WGS) entry which is preliminary data.</text>
</comment>
<sequence length="389" mass="43255">MQYVLDTFSYDIVKPVDMLWGSKSPEGVYAGMLRDTVLKRANIGFGPFNMEDFFFGDDLLISDIFDYPEIGITSGVEDIATGNFGILSAFDLTTWVCLLISMIALSLIIPALKHTSAKADGEVQKQAGKVASIFWALISSLLGQGTTTFDGRRISRYVIGAWLLASLVISTYFTTLIVAALTVHASFARIDSAEDLVKHPHLKPLVPAGTQVATILQYSKSGVYRQIQEMVERHQGVRAVPVLYNQNDVEDILRNKAVLLVGKHASKYELKRYCSILRGRFYISQGSLFIWKSVWVANKDFPLDLFQELNKRVKWWMEAGVPALQSHVLEPPGGACFAGNQRSSIYQFDTLRFQDLTGLFFAHLASSAIAMAVCALELCLGRWACVRSE</sequence>
<protein>
    <submittedName>
        <fullName evidence="1">Uncharacterized protein</fullName>
    </submittedName>
</protein>
<accession>A0ACB8DV23</accession>
<evidence type="ECO:0000313" key="2">
    <source>
        <dbReference type="Proteomes" id="UP000821865"/>
    </source>
</evidence>
<reference evidence="1" key="1">
    <citation type="submission" date="2020-05" db="EMBL/GenBank/DDBJ databases">
        <title>Large-scale comparative analyses of tick genomes elucidate their genetic diversity and vector capacities.</title>
        <authorList>
            <person name="Jia N."/>
            <person name="Wang J."/>
            <person name="Shi W."/>
            <person name="Du L."/>
            <person name="Sun Y."/>
            <person name="Zhan W."/>
            <person name="Jiang J."/>
            <person name="Wang Q."/>
            <person name="Zhang B."/>
            <person name="Ji P."/>
            <person name="Sakyi L.B."/>
            <person name="Cui X."/>
            <person name="Yuan T."/>
            <person name="Jiang B."/>
            <person name="Yang W."/>
            <person name="Lam T.T.-Y."/>
            <person name="Chang Q."/>
            <person name="Ding S."/>
            <person name="Wang X."/>
            <person name="Zhu J."/>
            <person name="Ruan X."/>
            <person name="Zhao L."/>
            <person name="Wei J."/>
            <person name="Que T."/>
            <person name="Du C."/>
            <person name="Cheng J."/>
            <person name="Dai P."/>
            <person name="Han X."/>
            <person name="Huang E."/>
            <person name="Gao Y."/>
            <person name="Liu J."/>
            <person name="Shao H."/>
            <person name="Ye R."/>
            <person name="Li L."/>
            <person name="Wei W."/>
            <person name="Wang X."/>
            <person name="Wang C."/>
            <person name="Yang T."/>
            <person name="Huo Q."/>
            <person name="Li W."/>
            <person name="Guo W."/>
            <person name="Chen H."/>
            <person name="Zhou L."/>
            <person name="Ni X."/>
            <person name="Tian J."/>
            <person name="Zhou Y."/>
            <person name="Sheng Y."/>
            <person name="Liu T."/>
            <person name="Pan Y."/>
            <person name="Xia L."/>
            <person name="Li J."/>
            <person name="Zhao F."/>
            <person name="Cao W."/>
        </authorList>
    </citation>
    <scope>NUCLEOTIDE SEQUENCE</scope>
    <source>
        <strain evidence="1">Dsil-2018</strain>
    </source>
</reference>
<dbReference type="EMBL" id="CM023470">
    <property type="protein sequence ID" value="KAH7978198.1"/>
    <property type="molecule type" value="Genomic_DNA"/>
</dbReference>
<dbReference type="Proteomes" id="UP000821865">
    <property type="component" value="Chromosome 1"/>
</dbReference>
<keyword evidence="2" id="KW-1185">Reference proteome</keyword>
<evidence type="ECO:0000313" key="1">
    <source>
        <dbReference type="EMBL" id="KAH7978198.1"/>
    </source>
</evidence>
<proteinExistence type="predicted"/>